<accession>A0A917QDE1</accession>
<protein>
    <recommendedName>
        <fullName evidence="4">Molybdopterin-guanine dinucleotide biosynthesis protein A</fullName>
    </recommendedName>
</protein>
<evidence type="ECO:0000313" key="2">
    <source>
        <dbReference type="EMBL" id="GGK45198.1"/>
    </source>
</evidence>
<dbReference type="Proteomes" id="UP000600449">
    <property type="component" value="Unassembled WGS sequence"/>
</dbReference>
<reference evidence="2 3" key="1">
    <citation type="journal article" date="2014" name="Int. J. Syst. Evol. Microbiol.">
        <title>Complete genome sequence of Corynebacterium casei LMG S-19264T (=DSM 44701T), isolated from a smear-ripened cheese.</title>
        <authorList>
            <consortium name="US DOE Joint Genome Institute (JGI-PGF)"/>
            <person name="Walter F."/>
            <person name="Albersmeier A."/>
            <person name="Kalinowski J."/>
            <person name="Ruckert C."/>
        </authorList>
    </citation>
    <scope>NUCLEOTIDE SEQUENCE [LARGE SCALE GENOMIC DNA]</scope>
    <source>
        <strain evidence="2 3">CGMCC 1.9161</strain>
    </source>
</reference>
<sequence length="170" mass="18775">MTHVTLGIVARRRETSNRWAPVSWAPCAVLPAAPETAPWTRLAAEGAEETWYVGSATLDLHPGETAHYRDNLGSGRPSVWVALRRNGERLEVASLSVDPYEGEALAGDEALILEALPMPAEVEALVAAFVAEFHVEREFYKRKRKPADPNALARRPPRVLGLDRDEEDGR</sequence>
<name>A0A917QDE1_9HYPH</name>
<dbReference type="InterPro" id="IPR021736">
    <property type="entry name" value="DUF3305"/>
</dbReference>
<dbReference type="Pfam" id="PF11749">
    <property type="entry name" value="DUF3305"/>
    <property type="match status" value="1"/>
</dbReference>
<proteinExistence type="predicted"/>
<organism evidence="2 3">
    <name type="scientific">Salinarimonas ramus</name>
    <dbReference type="NCBI Taxonomy" id="690164"/>
    <lineage>
        <taxon>Bacteria</taxon>
        <taxon>Pseudomonadati</taxon>
        <taxon>Pseudomonadota</taxon>
        <taxon>Alphaproteobacteria</taxon>
        <taxon>Hyphomicrobiales</taxon>
        <taxon>Salinarimonadaceae</taxon>
        <taxon>Salinarimonas</taxon>
    </lineage>
</organism>
<dbReference type="RefSeq" id="WP_188914594.1">
    <property type="nucleotide sequence ID" value="NZ_BMMF01000011.1"/>
</dbReference>
<evidence type="ECO:0000256" key="1">
    <source>
        <dbReference type="SAM" id="MobiDB-lite"/>
    </source>
</evidence>
<dbReference type="EMBL" id="BMMF01000011">
    <property type="protein sequence ID" value="GGK45198.1"/>
    <property type="molecule type" value="Genomic_DNA"/>
</dbReference>
<evidence type="ECO:0000313" key="3">
    <source>
        <dbReference type="Proteomes" id="UP000600449"/>
    </source>
</evidence>
<gene>
    <name evidence="2" type="ORF">GCM10011322_35460</name>
</gene>
<keyword evidence="3" id="KW-1185">Reference proteome</keyword>
<feature type="region of interest" description="Disordered" evidence="1">
    <location>
        <begin position="144"/>
        <end position="170"/>
    </location>
</feature>
<dbReference type="AlphaFoldDB" id="A0A917QDE1"/>
<evidence type="ECO:0008006" key="4">
    <source>
        <dbReference type="Google" id="ProtNLM"/>
    </source>
</evidence>
<comment type="caution">
    <text evidence="2">The sequence shown here is derived from an EMBL/GenBank/DDBJ whole genome shotgun (WGS) entry which is preliminary data.</text>
</comment>